<evidence type="ECO:0000313" key="3">
    <source>
        <dbReference type="Proteomes" id="UP001458880"/>
    </source>
</evidence>
<organism evidence="2 3">
    <name type="scientific">Popillia japonica</name>
    <name type="common">Japanese beetle</name>
    <dbReference type="NCBI Taxonomy" id="7064"/>
    <lineage>
        <taxon>Eukaryota</taxon>
        <taxon>Metazoa</taxon>
        <taxon>Ecdysozoa</taxon>
        <taxon>Arthropoda</taxon>
        <taxon>Hexapoda</taxon>
        <taxon>Insecta</taxon>
        <taxon>Pterygota</taxon>
        <taxon>Neoptera</taxon>
        <taxon>Endopterygota</taxon>
        <taxon>Coleoptera</taxon>
        <taxon>Polyphaga</taxon>
        <taxon>Scarabaeiformia</taxon>
        <taxon>Scarabaeidae</taxon>
        <taxon>Rutelinae</taxon>
        <taxon>Popillia</taxon>
    </lineage>
</organism>
<reference evidence="2 3" key="1">
    <citation type="journal article" date="2024" name="BMC Genomics">
        <title>De novo assembly and annotation of Popillia japonica's genome with initial clues to its potential as an invasive pest.</title>
        <authorList>
            <person name="Cucini C."/>
            <person name="Boschi S."/>
            <person name="Funari R."/>
            <person name="Cardaioli E."/>
            <person name="Iannotti N."/>
            <person name="Marturano G."/>
            <person name="Paoli F."/>
            <person name="Bruttini M."/>
            <person name="Carapelli A."/>
            <person name="Frati F."/>
            <person name="Nardi F."/>
        </authorList>
    </citation>
    <scope>NUCLEOTIDE SEQUENCE [LARGE SCALE GENOMIC DNA]</scope>
    <source>
        <strain evidence="2">DMR45628</strain>
    </source>
</reference>
<evidence type="ECO:0000313" key="2">
    <source>
        <dbReference type="EMBL" id="KAK9662247.1"/>
    </source>
</evidence>
<comment type="caution">
    <text evidence="2">The sequence shown here is derived from an EMBL/GenBank/DDBJ whole genome shotgun (WGS) entry which is preliminary data.</text>
</comment>
<evidence type="ECO:0000256" key="1">
    <source>
        <dbReference type="SAM" id="MobiDB-lite"/>
    </source>
</evidence>
<accession>A0AAW1GF73</accession>
<feature type="region of interest" description="Disordered" evidence="1">
    <location>
        <begin position="32"/>
        <end position="64"/>
    </location>
</feature>
<dbReference type="Gene3D" id="2.170.130.10">
    <property type="entry name" value="TonB-dependent receptor, plug domain"/>
    <property type="match status" value="2"/>
</dbReference>
<name>A0AAW1GF73_POPJA</name>
<dbReference type="EMBL" id="JASPKY010003815">
    <property type="protein sequence ID" value="KAK9662247.1"/>
    <property type="molecule type" value="Genomic_DNA"/>
</dbReference>
<dbReference type="AlphaFoldDB" id="A0AAW1GF73"/>
<protein>
    <recommendedName>
        <fullName evidence="4">TonB-dependent receptor plug domain-containing protein</fullName>
    </recommendedName>
</protein>
<proteinExistence type="predicted"/>
<dbReference type="InterPro" id="IPR037066">
    <property type="entry name" value="Plug_dom_sf"/>
</dbReference>
<evidence type="ECO:0008006" key="4">
    <source>
        <dbReference type="Google" id="ProtNLM"/>
    </source>
</evidence>
<keyword evidence="3" id="KW-1185">Reference proteome</keyword>
<dbReference type="Proteomes" id="UP001458880">
    <property type="component" value="Unassembled WGS sequence"/>
</dbReference>
<dbReference type="SUPFAM" id="SSF56935">
    <property type="entry name" value="Porins"/>
    <property type="match status" value="1"/>
</dbReference>
<sequence>MGGTKIQLRGINSISGTNRPLIVMDGVPIYDDDSNWSGRERNQTPIYDDDSNWSGRERNQTQEGSALNDITLSYAMGEIKSEELRTVPTQNLGSSLYGKVAGMRISTTAGGPMGGTKIQLRGINSISGTNRPLICAYLPQQEAPWEEQKSSCAESIRFREQTAP</sequence>
<gene>
    <name evidence="2" type="ORF">QE152_g41434</name>
</gene>